<organism evidence="1 2">
    <name type="scientific">Sphingorhabdus contaminans</name>
    <dbReference type="NCBI Taxonomy" id="1343899"/>
    <lineage>
        <taxon>Bacteria</taxon>
        <taxon>Pseudomonadati</taxon>
        <taxon>Pseudomonadota</taxon>
        <taxon>Alphaproteobacteria</taxon>
        <taxon>Sphingomonadales</taxon>
        <taxon>Sphingomonadaceae</taxon>
        <taxon>Sphingorhabdus</taxon>
    </lineage>
</organism>
<dbReference type="EMBL" id="VKKU01000002">
    <property type="protein sequence ID" value="TSB01528.1"/>
    <property type="molecule type" value="Genomic_DNA"/>
</dbReference>
<comment type="caution">
    <text evidence="1">The sequence shown here is derived from an EMBL/GenBank/DDBJ whole genome shotgun (WGS) entry which is preliminary data.</text>
</comment>
<evidence type="ECO:0000313" key="2">
    <source>
        <dbReference type="Proteomes" id="UP000320160"/>
    </source>
</evidence>
<proteinExistence type="predicted"/>
<reference evidence="1 2" key="1">
    <citation type="submission" date="2019-07" db="EMBL/GenBank/DDBJ databases">
        <authorList>
            <person name="Park M."/>
        </authorList>
    </citation>
    <scope>NUCLEOTIDE SEQUENCE [LARGE SCALE GENOMIC DNA]</scope>
    <source>
        <strain evidence="1 2">KCTC32445</strain>
    </source>
</reference>
<evidence type="ECO:0000313" key="1">
    <source>
        <dbReference type="EMBL" id="TSB01528.1"/>
    </source>
</evidence>
<accession>A0A553WA06</accession>
<keyword evidence="2" id="KW-1185">Reference proteome</keyword>
<dbReference type="Proteomes" id="UP000320160">
    <property type="component" value="Unassembled WGS sequence"/>
</dbReference>
<gene>
    <name evidence="1" type="ORF">FOM92_10065</name>
</gene>
<protein>
    <submittedName>
        <fullName evidence="1">Uncharacterized protein</fullName>
    </submittedName>
</protein>
<name>A0A553WA06_9SPHN</name>
<dbReference type="AlphaFoldDB" id="A0A553WA06"/>
<sequence>MQGRAWIGTNREVLRQLRPLLPQLRLPLLRLPRQPPRPLLRPLQLLLLLLPLRLLHPLRRLQLLSLRVFPRRSHLWRDSVRPWLHGFVCRRIP</sequence>